<evidence type="ECO:0000256" key="1">
    <source>
        <dbReference type="SAM" id="MobiDB-lite"/>
    </source>
</evidence>
<feature type="compositionally biased region" description="Low complexity" evidence="1">
    <location>
        <begin position="39"/>
        <end position="131"/>
    </location>
</feature>
<comment type="caution">
    <text evidence="3">The sequence shown here is derived from an EMBL/GenBank/DDBJ whole genome shotgun (WGS) entry which is preliminary data.</text>
</comment>
<feature type="region of interest" description="Disordered" evidence="1">
    <location>
        <begin position="403"/>
        <end position="443"/>
    </location>
</feature>
<dbReference type="CDD" id="cd12087">
    <property type="entry name" value="TM_EGFR-like"/>
    <property type="match status" value="1"/>
</dbReference>
<dbReference type="EMBL" id="PJQD01000026">
    <property type="protein sequence ID" value="POY74294.1"/>
    <property type="molecule type" value="Genomic_DNA"/>
</dbReference>
<protein>
    <submittedName>
        <fullName evidence="3">Uncharacterized protein</fullName>
    </submittedName>
</protein>
<proteinExistence type="predicted"/>
<feature type="transmembrane region" description="Helical" evidence="2">
    <location>
        <begin position="228"/>
        <end position="251"/>
    </location>
</feature>
<keyword evidence="2" id="KW-0812">Transmembrane</keyword>
<evidence type="ECO:0000313" key="4">
    <source>
        <dbReference type="Proteomes" id="UP000237144"/>
    </source>
</evidence>
<dbReference type="AlphaFoldDB" id="A0A2S5BBZ5"/>
<organism evidence="3 4">
    <name type="scientific">Rhodotorula taiwanensis</name>
    <dbReference type="NCBI Taxonomy" id="741276"/>
    <lineage>
        <taxon>Eukaryota</taxon>
        <taxon>Fungi</taxon>
        <taxon>Dikarya</taxon>
        <taxon>Basidiomycota</taxon>
        <taxon>Pucciniomycotina</taxon>
        <taxon>Microbotryomycetes</taxon>
        <taxon>Sporidiobolales</taxon>
        <taxon>Sporidiobolaceae</taxon>
        <taxon>Rhodotorula</taxon>
    </lineage>
</organism>
<keyword evidence="2" id="KW-1133">Transmembrane helix</keyword>
<accession>A0A2S5BBZ5</accession>
<feature type="region of interest" description="Disordered" evidence="1">
    <location>
        <begin position="1"/>
        <end position="131"/>
    </location>
</feature>
<dbReference type="STRING" id="741276.A0A2S5BBZ5"/>
<evidence type="ECO:0000256" key="2">
    <source>
        <dbReference type="SAM" id="Phobius"/>
    </source>
</evidence>
<keyword evidence="2" id="KW-0472">Membrane</keyword>
<keyword evidence="4" id="KW-1185">Reference proteome</keyword>
<sequence>MHRHVKRQDWNSGGSNASGGGSGAGGTTTTAAGNGGGSAAATTTQADWQKTTTTSQWQAPSSTTQAQWSATTTTTQEWVAPSSSSTWSSPAWSQATTTTTQNWWTSSSTQQWTPSSSSTQQWTPSSSSTQAWSSSTQAWTSSSSTANWWDSTSATTTTAAWQQQTSSSSVAASSTSLPAGQATFTSHSTAVVVVDASASASNAAAANSLAANAARPGSGGSNKIATGAVAGIVVGALIGVAALAGGIFWFLKKKMRDNEPDMVSPFDRDAFRRASVMLDNDDDEFGTDSYRNAAGAGYTSHSPHMSEYSMQSLTAAAAGGAMVSRGDTLMRQHQSPQVYQQQPAFDPSQVVPVMAPPAAYAGAAGYPAAAAVNYSHAGPAASLPAPIPHGGEPAGLGAYPTLSRGPSQVSRPAEMLSPGGADLTRRDSQMSEYSQYSDGPDGNPALAIPPVAASRGGAYGYTDERGLPLVHEVEEPYTPPSATNGRFADFQQQQLDLQQRERERAHADAMLLAAAHPEGQSRSGTPENANVQQTFFSSSHESQYGDADSQHRLSGPPAGALPADYPPFDGQVAHIGRSWSAEAGDDMNGDYAAASSAADHHLAGGAGQQHRRRLSVRNGGLDDFDEEDDEQIRAHSR</sequence>
<dbReference type="OrthoDB" id="2536813at2759"/>
<dbReference type="PANTHER" id="PTHR16861:SF4">
    <property type="entry name" value="SH3 DOMAIN PROTEIN (AFU_ORTHOLOGUE AFUA_1G13610)"/>
    <property type="match status" value="1"/>
</dbReference>
<reference evidence="3 4" key="1">
    <citation type="journal article" date="2018" name="Front. Microbiol.">
        <title>Prospects for Fungal Bioremediation of Acidic Radioactive Waste Sites: Characterization and Genome Sequence of Rhodotorula taiwanensis MD1149.</title>
        <authorList>
            <person name="Tkavc R."/>
            <person name="Matrosova V.Y."/>
            <person name="Grichenko O.E."/>
            <person name="Gostincar C."/>
            <person name="Volpe R.P."/>
            <person name="Klimenkova P."/>
            <person name="Gaidamakova E.K."/>
            <person name="Zhou C.E."/>
            <person name="Stewart B.J."/>
            <person name="Lyman M.G."/>
            <person name="Malfatti S.A."/>
            <person name="Rubinfeld B."/>
            <person name="Courtot M."/>
            <person name="Singh J."/>
            <person name="Dalgard C.L."/>
            <person name="Hamilton T."/>
            <person name="Frey K.G."/>
            <person name="Gunde-Cimerman N."/>
            <person name="Dugan L."/>
            <person name="Daly M.J."/>
        </authorList>
    </citation>
    <scope>NUCLEOTIDE SEQUENCE [LARGE SCALE GENOMIC DNA]</scope>
    <source>
        <strain evidence="3 4">MD1149</strain>
    </source>
</reference>
<feature type="compositionally biased region" description="Gly residues" evidence="1">
    <location>
        <begin position="16"/>
        <end position="26"/>
    </location>
</feature>
<evidence type="ECO:0000313" key="3">
    <source>
        <dbReference type="EMBL" id="POY74294.1"/>
    </source>
</evidence>
<feature type="region of interest" description="Disordered" evidence="1">
    <location>
        <begin position="537"/>
        <end position="637"/>
    </location>
</feature>
<name>A0A2S5BBZ5_9BASI</name>
<gene>
    <name evidence="3" type="ORF">BMF94_2732</name>
</gene>
<dbReference type="Proteomes" id="UP000237144">
    <property type="component" value="Unassembled WGS sequence"/>
</dbReference>
<dbReference type="PANTHER" id="PTHR16861">
    <property type="entry name" value="GLYCOPROTEIN 38"/>
    <property type="match status" value="1"/>
</dbReference>